<accession>A0A0C3AFY6</accession>
<dbReference type="Proteomes" id="UP000054097">
    <property type="component" value="Unassembled WGS sequence"/>
</dbReference>
<feature type="domain" description="C2H2-type" evidence="1">
    <location>
        <begin position="448"/>
        <end position="470"/>
    </location>
</feature>
<keyword evidence="3" id="KW-1185">Reference proteome</keyword>
<evidence type="ECO:0000313" key="2">
    <source>
        <dbReference type="EMBL" id="KIM23555.1"/>
    </source>
</evidence>
<dbReference type="Gene3D" id="3.80.10.10">
    <property type="entry name" value="Ribonuclease Inhibitor"/>
    <property type="match status" value="1"/>
</dbReference>
<dbReference type="EMBL" id="KN824335">
    <property type="protein sequence ID" value="KIM23555.1"/>
    <property type="molecule type" value="Genomic_DNA"/>
</dbReference>
<dbReference type="InterPro" id="IPR032675">
    <property type="entry name" value="LRR_dom_sf"/>
</dbReference>
<dbReference type="InterPro" id="IPR013087">
    <property type="entry name" value="Znf_C2H2_type"/>
</dbReference>
<dbReference type="PROSITE" id="PS00028">
    <property type="entry name" value="ZINC_FINGER_C2H2_1"/>
    <property type="match status" value="1"/>
</dbReference>
<sequence length="730" mass="83510">MPSIAERLQALEYDQRLLLERIHAAPPLTDILKQQTDHQSISDTQNAYNAIVKEISCLKAPVPCELISFLPTELFIDCVKLALPLPERGYTTCLLRFTLVSKRWRQILLSAPMLWAIISFNNYDGDSLATMATSLYLSRDTMVSLTVCPPLGEEWNEASKIITPHIHRIQHITVVNSPFSDHFINYSSLFEGYLYILETVKIFESLGHPPHIDSFDLGTPYALPMHMPDYTIQELPPLPSSGLNLPQNIRYMRHWTLQLDSFRHINTSLSCLRELHTEQFIDVFAPMLYSFPQLEVLSFTDRDSVFAYGGIPQPNDWHIRQRAYELKSLRAFHYSQPFSHRIPALIRQVATSLVSLSLRVPYRVVNFLIGVLGNMHRLQQLSLTMGMQKWDMDDTFVQRDNFSITVPTLWSLSLATHSEYTPSNANDTYILTSNEHTPSDANETYIFCRQTCGKLISALKALYPHVTTAHIERNGVIKWELVAPFLGNMQSLQKLQLTGKDLHVDEVSATLSALEELSIDEDDILTSINAPKLLHLTHNGSSFDRVQQFCHRLPLLRKLTSTVCVVSNHSVQELIHPENLESFIYVRTLHLRLQEQDDIDISSAIYLVSFPSLVKIVLSGFSYVSSQATFLCLCLLYQPELCPRLQELEFEGFPEWDCLFLMLEARNFHRNCLLSHISELTIPFVPHHLRSSLSCLLRGEFTTRPSNCDLSIYATRETLFDASMYVVRGF</sequence>
<evidence type="ECO:0000313" key="3">
    <source>
        <dbReference type="Proteomes" id="UP000054097"/>
    </source>
</evidence>
<protein>
    <recommendedName>
        <fullName evidence="1">C2H2-type domain-containing protein</fullName>
    </recommendedName>
</protein>
<dbReference type="SUPFAM" id="SSF52047">
    <property type="entry name" value="RNI-like"/>
    <property type="match status" value="1"/>
</dbReference>
<evidence type="ECO:0000259" key="1">
    <source>
        <dbReference type="PROSITE" id="PS00028"/>
    </source>
</evidence>
<proteinExistence type="predicted"/>
<reference evidence="3" key="2">
    <citation type="submission" date="2015-01" db="EMBL/GenBank/DDBJ databases">
        <title>Evolutionary Origins and Diversification of the Mycorrhizal Mutualists.</title>
        <authorList>
            <consortium name="DOE Joint Genome Institute"/>
            <consortium name="Mycorrhizal Genomics Consortium"/>
            <person name="Kohler A."/>
            <person name="Kuo A."/>
            <person name="Nagy L.G."/>
            <person name="Floudas D."/>
            <person name="Copeland A."/>
            <person name="Barry K.W."/>
            <person name="Cichocki N."/>
            <person name="Veneault-Fourrey C."/>
            <person name="LaButti K."/>
            <person name="Lindquist E.A."/>
            <person name="Lipzen A."/>
            <person name="Lundell T."/>
            <person name="Morin E."/>
            <person name="Murat C."/>
            <person name="Riley R."/>
            <person name="Ohm R."/>
            <person name="Sun H."/>
            <person name="Tunlid A."/>
            <person name="Henrissat B."/>
            <person name="Grigoriev I.V."/>
            <person name="Hibbett D.S."/>
            <person name="Martin F."/>
        </authorList>
    </citation>
    <scope>NUCLEOTIDE SEQUENCE [LARGE SCALE GENOMIC DNA]</scope>
    <source>
        <strain evidence="3">MAFF 305830</strain>
    </source>
</reference>
<dbReference type="HOGENOM" id="CLU_015287_2_0_1"/>
<name>A0A0C3AFY6_SERVB</name>
<dbReference type="OrthoDB" id="2754773at2759"/>
<dbReference type="AlphaFoldDB" id="A0A0C3AFY6"/>
<organism evidence="2 3">
    <name type="scientific">Serendipita vermifera MAFF 305830</name>
    <dbReference type="NCBI Taxonomy" id="933852"/>
    <lineage>
        <taxon>Eukaryota</taxon>
        <taxon>Fungi</taxon>
        <taxon>Dikarya</taxon>
        <taxon>Basidiomycota</taxon>
        <taxon>Agaricomycotina</taxon>
        <taxon>Agaricomycetes</taxon>
        <taxon>Sebacinales</taxon>
        <taxon>Serendipitaceae</taxon>
        <taxon>Serendipita</taxon>
    </lineage>
</organism>
<gene>
    <name evidence="2" type="ORF">M408DRAFT_27781</name>
</gene>
<reference evidence="2 3" key="1">
    <citation type="submission" date="2014-04" db="EMBL/GenBank/DDBJ databases">
        <authorList>
            <consortium name="DOE Joint Genome Institute"/>
            <person name="Kuo A."/>
            <person name="Zuccaro A."/>
            <person name="Kohler A."/>
            <person name="Nagy L.G."/>
            <person name="Floudas D."/>
            <person name="Copeland A."/>
            <person name="Barry K.W."/>
            <person name="Cichocki N."/>
            <person name="Veneault-Fourrey C."/>
            <person name="LaButti K."/>
            <person name="Lindquist E.A."/>
            <person name="Lipzen A."/>
            <person name="Lundell T."/>
            <person name="Morin E."/>
            <person name="Murat C."/>
            <person name="Sun H."/>
            <person name="Tunlid A."/>
            <person name="Henrissat B."/>
            <person name="Grigoriev I.V."/>
            <person name="Hibbett D.S."/>
            <person name="Martin F."/>
            <person name="Nordberg H.P."/>
            <person name="Cantor M.N."/>
            <person name="Hua S.X."/>
        </authorList>
    </citation>
    <scope>NUCLEOTIDE SEQUENCE [LARGE SCALE GENOMIC DNA]</scope>
    <source>
        <strain evidence="2 3">MAFF 305830</strain>
    </source>
</reference>